<evidence type="ECO:0000256" key="1">
    <source>
        <dbReference type="ARBA" id="ARBA00008950"/>
    </source>
</evidence>
<evidence type="ECO:0000313" key="4">
    <source>
        <dbReference type="Proteomes" id="UP000001366"/>
    </source>
</evidence>
<keyword evidence="4" id="KW-1185">Reference proteome</keyword>
<dbReference type="InterPro" id="IPR011152">
    <property type="entry name" value="Pesterase_MJ0912"/>
</dbReference>
<evidence type="ECO:0000259" key="2">
    <source>
        <dbReference type="Pfam" id="PF12850"/>
    </source>
</evidence>
<sequence>MRTAYISDIHGNIHAVESLERDLKDQGVERIICLGDILNFGANPKEVLEWVRENCHTVLRGEHDTFVSQCEDIFITNPEAIKMADWTYDQITDEDREYIASLPKDGEVEGFIITHDEPSVPGSMYFITSLKDAKDTFPCFSEQICFYGHTHIPLIFVKDKDSIKLIRDVSECRIEEGKQYLISVGSVGQPRDRDPRLSYIIHDEDKKKVLVRRVEYDYEKAAKEILNKGLPTLFAAAITKKL</sequence>
<protein>
    <submittedName>
        <fullName evidence="3">Metallophosphoesterase</fullName>
    </submittedName>
</protein>
<name>C0QT46_PERMH</name>
<comment type="similarity">
    <text evidence="1">Belongs to the metallophosphoesterase superfamily. YfcE family.</text>
</comment>
<dbReference type="GO" id="GO:0016791">
    <property type="term" value="F:phosphatase activity"/>
    <property type="evidence" value="ECO:0007669"/>
    <property type="project" value="TreeGrafter"/>
</dbReference>
<dbReference type="InterPro" id="IPR029052">
    <property type="entry name" value="Metallo-depent_PP-like"/>
</dbReference>
<dbReference type="RefSeq" id="WP_012675795.1">
    <property type="nucleotide sequence ID" value="NC_012440.1"/>
</dbReference>
<evidence type="ECO:0000313" key="3">
    <source>
        <dbReference type="EMBL" id="ACO03556.1"/>
    </source>
</evidence>
<dbReference type="InterPro" id="IPR050126">
    <property type="entry name" value="Ap4A_hydrolase"/>
</dbReference>
<reference evidence="3 4" key="1">
    <citation type="journal article" date="2009" name="J. Bacteriol.">
        <title>Complete and draft genome sequences of six members of the Aquificales.</title>
        <authorList>
            <person name="Reysenbach A.L."/>
            <person name="Hamamura N."/>
            <person name="Podar M."/>
            <person name="Griffiths E."/>
            <person name="Ferreira S."/>
            <person name="Hochstein R."/>
            <person name="Heidelberg J."/>
            <person name="Johnson J."/>
            <person name="Mead D."/>
            <person name="Pohorille A."/>
            <person name="Sarmiento M."/>
            <person name="Schweighofer K."/>
            <person name="Seshadri R."/>
            <person name="Voytek M.A."/>
        </authorList>
    </citation>
    <scope>NUCLEOTIDE SEQUENCE [LARGE SCALE GENOMIC DNA]</scope>
    <source>
        <strain evidence="4">DSM 14350 / EX-H1</strain>
    </source>
</reference>
<dbReference type="eggNOG" id="COG0639">
    <property type="taxonomic scope" value="Bacteria"/>
</dbReference>
<proteinExistence type="inferred from homology"/>
<dbReference type="PaxDb" id="123214-PERMA_0064"/>
<dbReference type="Proteomes" id="UP000001366">
    <property type="component" value="Chromosome"/>
</dbReference>
<dbReference type="AlphaFoldDB" id="C0QT46"/>
<gene>
    <name evidence="3" type="ordered locus">PERMA_0064</name>
</gene>
<dbReference type="PANTHER" id="PTHR42850">
    <property type="entry name" value="METALLOPHOSPHOESTERASE"/>
    <property type="match status" value="1"/>
</dbReference>
<dbReference type="STRING" id="123214.PERMA_0064"/>
<dbReference type="Pfam" id="PF12850">
    <property type="entry name" value="Metallophos_2"/>
    <property type="match status" value="1"/>
</dbReference>
<organism evidence="3 4">
    <name type="scientific">Persephonella marina (strain DSM 14350 / EX-H1)</name>
    <dbReference type="NCBI Taxonomy" id="123214"/>
    <lineage>
        <taxon>Bacteria</taxon>
        <taxon>Pseudomonadati</taxon>
        <taxon>Aquificota</taxon>
        <taxon>Aquificia</taxon>
        <taxon>Aquificales</taxon>
        <taxon>Hydrogenothermaceae</taxon>
        <taxon>Persephonella</taxon>
    </lineage>
</organism>
<dbReference type="EMBL" id="CP001230">
    <property type="protein sequence ID" value="ACO03556.1"/>
    <property type="molecule type" value="Genomic_DNA"/>
</dbReference>
<dbReference type="PIRSF" id="PIRSF000883">
    <property type="entry name" value="Pesterase_MJ0912"/>
    <property type="match status" value="1"/>
</dbReference>
<accession>C0QT46</accession>
<dbReference type="PANTHER" id="PTHR42850:SF2">
    <property type="entry name" value="BLL5683 PROTEIN"/>
    <property type="match status" value="1"/>
</dbReference>
<dbReference type="InterPro" id="IPR024654">
    <property type="entry name" value="Calcineurin-like_PHP_lpxH"/>
</dbReference>
<dbReference type="GO" id="GO:0005737">
    <property type="term" value="C:cytoplasm"/>
    <property type="evidence" value="ECO:0007669"/>
    <property type="project" value="TreeGrafter"/>
</dbReference>
<dbReference type="HOGENOM" id="CLU_074761_0_1_0"/>
<dbReference type="Gene3D" id="3.60.21.10">
    <property type="match status" value="1"/>
</dbReference>
<dbReference type="KEGG" id="pmx:PERMA_0064"/>
<dbReference type="SUPFAM" id="SSF56300">
    <property type="entry name" value="Metallo-dependent phosphatases"/>
    <property type="match status" value="1"/>
</dbReference>
<dbReference type="OrthoDB" id="9800565at2"/>
<feature type="domain" description="Calcineurin-like phosphoesterase" evidence="2">
    <location>
        <begin position="1"/>
        <end position="206"/>
    </location>
</feature>